<gene>
    <name evidence="2" type="ORF">DFH05DRAFT_1597578</name>
</gene>
<evidence type="ECO:0000256" key="1">
    <source>
        <dbReference type="SAM" id="MobiDB-lite"/>
    </source>
</evidence>
<evidence type="ECO:0000313" key="2">
    <source>
        <dbReference type="EMBL" id="KAJ3738620.1"/>
    </source>
</evidence>
<feature type="compositionally biased region" description="Low complexity" evidence="1">
    <location>
        <begin position="30"/>
        <end position="46"/>
    </location>
</feature>
<sequence length="149" mass="16606">MPPIAQKAASSPLNFGRIAKPLRGGGGAANSTSIPPSISGGSNSSSPLGRLQNEESGSGAKRASWFYSAGKPTRDVIRERLQHMATLENFNSTTDVKYTKWADQRLDRWLVDWCLRYGKEKTARRIAREKDIEVLVDLDLFSDIRRRNL</sequence>
<protein>
    <submittedName>
        <fullName evidence="2">Uncharacterized protein</fullName>
    </submittedName>
</protein>
<dbReference type="EMBL" id="JANVFU010000025">
    <property type="protein sequence ID" value="KAJ3738620.1"/>
    <property type="molecule type" value="Genomic_DNA"/>
</dbReference>
<proteinExistence type="predicted"/>
<feature type="region of interest" description="Disordered" evidence="1">
    <location>
        <begin position="1"/>
        <end position="64"/>
    </location>
</feature>
<accession>A0A9W8TSV9</accession>
<dbReference type="AlphaFoldDB" id="A0A9W8TSV9"/>
<organism evidence="2 3">
    <name type="scientific">Lentinula detonsa</name>
    <dbReference type="NCBI Taxonomy" id="2804962"/>
    <lineage>
        <taxon>Eukaryota</taxon>
        <taxon>Fungi</taxon>
        <taxon>Dikarya</taxon>
        <taxon>Basidiomycota</taxon>
        <taxon>Agaricomycotina</taxon>
        <taxon>Agaricomycetes</taxon>
        <taxon>Agaricomycetidae</taxon>
        <taxon>Agaricales</taxon>
        <taxon>Marasmiineae</taxon>
        <taxon>Omphalotaceae</taxon>
        <taxon>Lentinula</taxon>
    </lineage>
</organism>
<name>A0A9W8TSV9_9AGAR</name>
<dbReference type="Proteomes" id="UP001142393">
    <property type="component" value="Unassembled WGS sequence"/>
</dbReference>
<keyword evidence="3" id="KW-1185">Reference proteome</keyword>
<comment type="caution">
    <text evidence="2">The sequence shown here is derived from an EMBL/GenBank/DDBJ whole genome shotgun (WGS) entry which is preliminary data.</text>
</comment>
<reference evidence="2 3" key="1">
    <citation type="journal article" date="2023" name="Proc. Natl. Acad. Sci. U.S.A.">
        <title>A global phylogenomic analysis of the shiitake genus Lentinula.</title>
        <authorList>
            <person name="Sierra-Patev S."/>
            <person name="Min B."/>
            <person name="Naranjo-Ortiz M."/>
            <person name="Looney B."/>
            <person name="Konkel Z."/>
            <person name="Slot J.C."/>
            <person name="Sakamoto Y."/>
            <person name="Steenwyk J.L."/>
            <person name="Rokas A."/>
            <person name="Carro J."/>
            <person name="Camarero S."/>
            <person name="Ferreira P."/>
            <person name="Molpeceres G."/>
            <person name="Ruiz-Duenas F.J."/>
            <person name="Serrano A."/>
            <person name="Henrissat B."/>
            <person name="Drula E."/>
            <person name="Hughes K.W."/>
            <person name="Mata J.L."/>
            <person name="Ishikawa N.K."/>
            <person name="Vargas-Isla R."/>
            <person name="Ushijima S."/>
            <person name="Smith C.A."/>
            <person name="Donoghue J."/>
            <person name="Ahrendt S."/>
            <person name="Andreopoulos W."/>
            <person name="He G."/>
            <person name="LaButti K."/>
            <person name="Lipzen A."/>
            <person name="Ng V."/>
            <person name="Riley R."/>
            <person name="Sandor L."/>
            <person name="Barry K."/>
            <person name="Martinez A.T."/>
            <person name="Xiao Y."/>
            <person name="Gibbons J.G."/>
            <person name="Terashima K."/>
            <person name="Grigoriev I.V."/>
            <person name="Hibbett D."/>
        </authorList>
    </citation>
    <scope>NUCLEOTIDE SEQUENCE [LARGE SCALE GENOMIC DNA]</scope>
    <source>
        <strain evidence="2 3">TFB7810</strain>
    </source>
</reference>
<evidence type="ECO:0000313" key="3">
    <source>
        <dbReference type="Proteomes" id="UP001142393"/>
    </source>
</evidence>